<dbReference type="GO" id="GO:0016491">
    <property type="term" value="F:oxidoreductase activity"/>
    <property type="evidence" value="ECO:0007669"/>
    <property type="project" value="InterPro"/>
</dbReference>
<sequence length="238" mass="27413">MATSSSLLVRKDVFDLTPEEVLSLQKTLREVNRDTSPKGYAAIAAYHGYPAQCKHGDKDIACCVHGEPEFPQWHRLYVVQLEQALKEKGLSIGIPYWEWTRPLTQLPDLVSQRVFIEQDGGKARNNIWYQGQIQTPEGVKTTARAVDPRLFQQVEAGQNTDLFEQVLNALEYPNYCQFEVQYEVAHNTIHFLVGGRHTYSMSHLEYTSYDPIFFLHHSNVDKIYAIYETIQRSRGYTP</sequence>
<keyword evidence="6" id="KW-1185">Reference proteome</keyword>
<evidence type="ECO:0000256" key="2">
    <source>
        <dbReference type="ARBA" id="ARBA00023008"/>
    </source>
</evidence>
<keyword evidence="2" id="KW-0186">Copper</keyword>
<dbReference type="InterPro" id="IPR002227">
    <property type="entry name" value="Tyrosinase_Cu-bd"/>
</dbReference>
<dbReference type="Pfam" id="PF00264">
    <property type="entry name" value="Tyrosinase"/>
    <property type="match status" value="1"/>
</dbReference>
<dbReference type="OrthoDB" id="6132182at2759"/>
<reference evidence="5" key="1">
    <citation type="submission" date="2021-04" db="EMBL/GenBank/DDBJ databases">
        <authorList>
            <consortium name="Molecular Ecology Group"/>
        </authorList>
    </citation>
    <scope>NUCLEOTIDE SEQUENCE</scope>
</reference>
<evidence type="ECO:0000256" key="1">
    <source>
        <dbReference type="ARBA" id="ARBA00022723"/>
    </source>
</evidence>
<dbReference type="AlphaFoldDB" id="A0A8S3ZVV6"/>
<protein>
    <recommendedName>
        <fullName evidence="3 4">Tyrosinase copper-binding domain-containing protein</fullName>
    </recommendedName>
</protein>
<feature type="non-terminal residue" evidence="5">
    <location>
        <position position="238"/>
    </location>
</feature>
<keyword evidence="1" id="KW-0479">Metal-binding</keyword>
<dbReference type="SUPFAM" id="SSF48056">
    <property type="entry name" value="Di-copper centre-containing domain"/>
    <property type="match status" value="1"/>
</dbReference>
<dbReference type="Proteomes" id="UP000678393">
    <property type="component" value="Unassembled WGS sequence"/>
</dbReference>
<organism evidence="5 6">
    <name type="scientific">Candidula unifasciata</name>
    <dbReference type="NCBI Taxonomy" id="100452"/>
    <lineage>
        <taxon>Eukaryota</taxon>
        <taxon>Metazoa</taxon>
        <taxon>Spiralia</taxon>
        <taxon>Lophotrochozoa</taxon>
        <taxon>Mollusca</taxon>
        <taxon>Gastropoda</taxon>
        <taxon>Heterobranchia</taxon>
        <taxon>Euthyneura</taxon>
        <taxon>Panpulmonata</taxon>
        <taxon>Eupulmonata</taxon>
        <taxon>Stylommatophora</taxon>
        <taxon>Helicina</taxon>
        <taxon>Helicoidea</taxon>
        <taxon>Geomitridae</taxon>
        <taxon>Candidula</taxon>
    </lineage>
</organism>
<dbReference type="InterPro" id="IPR008922">
    <property type="entry name" value="Di-copper_centre_dom_sf"/>
</dbReference>
<dbReference type="PRINTS" id="PR00092">
    <property type="entry name" value="TYROSINASE"/>
</dbReference>
<evidence type="ECO:0000313" key="6">
    <source>
        <dbReference type="Proteomes" id="UP000678393"/>
    </source>
</evidence>
<feature type="domain" description="Tyrosinase copper-binding" evidence="3">
    <location>
        <begin position="65"/>
        <end position="82"/>
    </location>
</feature>
<dbReference type="PROSITE" id="PS00498">
    <property type="entry name" value="TYROSINASE_2"/>
    <property type="match status" value="1"/>
</dbReference>
<feature type="domain" description="Tyrosinase copper-binding" evidence="4">
    <location>
        <begin position="210"/>
        <end position="221"/>
    </location>
</feature>
<evidence type="ECO:0000259" key="4">
    <source>
        <dbReference type="PROSITE" id="PS00498"/>
    </source>
</evidence>
<dbReference type="PANTHER" id="PTHR11474">
    <property type="entry name" value="TYROSINASE FAMILY MEMBER"/>
    <property type="match status" value="1"/>
</dbReference>
<comment type="caution">
    <text evidence="5">The sequence shown here is derived from an EMBL/GenBank/DDBJ whole genome shotgun (WGS) entry which is preliminary data.</text>
</comment>
<proteinExistence type="predicted"/>
<gene>
    <name evidence="5" type="ORF">CUNI_LOCUS17816</name>
</gene>
<evidence type="ECO:0000313" key="5">
    <source>
        <dbReference type="EMBL" id="CAG5132258.1"/>
    </source>
</evidence>
<dbReference type="Gene3D" id="1.10.1280.10">
    <property type="entry name" value="Di-copper center containing domain from catechol oxidase"/>
    <property type="match status" value="1"/>
</dbReference>
<dbReference type="GO" id="GO:0046872">
    <property type="term" value="F:metal ion binding"/>
    <property type="evidence" value="ECO:0007669"/>
    <property type="project" value="UniProtKB-KW"/>
</dbReference>
<dbReference type="InterPro" id="IPR050316">
    <property type="entry name" value="Tyrosinase/Hemocyanin"/>
</dbReference>
<name>A0A8S3ZVV6_9EUPU</name>
<dbReference type="PANTHER" id="PTHR11474:SF126">
    <property type="entry name" value="TYROSINASE-LIKE PROTEIN TYR-1-RELATED"/>
    <property type="match status" value="1"/>
</dbReference>
<dbReference type="EMBL" id="CAJHNH020005212">
    <property type="protein sequence ID" value="CAG5132258.1"/>
    <property type="molecule type" value="Genomic_DNA"/>
</dbReference>
<accession>A0A8S3ZVV6</accession>
<evidence type="ECO:0000259" key="3">
    <source>
        <dbReference type="PROSITE" id="PS00497"/>
    </source>
</evidence>
<dbReference type="PROSITE" id="PS00497">
    <property type="entry name" value="TYROSINASE_1"/>
    <property type="match status" value="1"/>
</dbReference>